<dbReference type="PANTHER" id="PTHR42742">
    <property type="entry name" value="TRANSCRIPTIONAL REPRESSOR MPRA"/>
    <property type="match status" value="1"/>
</dbReference>
<comment type="cofactor">
    <cofactor evidence="1">
        <name>Mg(2+)</name>
        <dbReference type="ChEBI" id="CHEBI:18420"/>
    </cofactor>
</comment>
<dbReference type="OrthoDB" id="9783435at2"/>
<dbReference type="InterPro" id="IPR043129">
    <property type="entry name" value="ATPase_NBD"/>
</dbReference>
<proteinExistence type="inferred from homology"/>
<dbReference type="EMBL" id="WITJ01000007">
    <property type="protein sequence ID" value="MQW39438.1"/>
    <property type="molecule type" value="Genomic_DNA"/>
</dbReference>
<evidence type="ECO:0000256" key="3">
    <source>
        <dbReference type="ARBA" id="ARBA00022679"/>
    </source>
</evidence>
<evidence type="ECO:0000256" key="12">
    <source>
        <dbReference type="ARBA" id="ARBA00048451"/>
    </source>
</evidence>
<dbReference type="InterPro" id="IPR000600">
    <property type="entry name" value="ROK"/>
</dbReference>
<dbReference type="SUPFAM" id="SSF53067">
    <property type="entry name" value="Actin-like ATPase domain"/>
    <property type="match status" value="1"/>
</dbReference>
<comment type="similarity">
    <text evidence="2">Belongs to the ROK (NagC/XylR) family.</text>
</comment>
<dbReference type="AlphaFoldDB" id="A0A7X1Z7Y7"/>
<dbReference type="GO" id="GO:0005524">
    <property type="term" value="F:ATP binding"/>
    <property type="evidence" value="ECO:0007669"/>
    <property type="project" value="UniProtKB-KW"/>
</dbReference>
<sequence>MNKYYGSIEAGGTKFVLAIADQHYNLIHQIKIPTTSPKETLAATIDYFTAHPVSAIGIGSFGPLDLNIEHETYGFITSTPKKGWAQIDLLGQLKSALHIPISLTTDVNASAYGEMMDTGIQNLVYFTIGTGIGGGAIQDGHFIGGISHAEMGHQLVKRHPDDLDFAGTCPFHGDCLEGVAAGPSLMARTGVRGETLPIDHPIWEIQAYYIAQAALNATLTLAPECIVLGGGVMDAPQMIPLVREDFKKLLHDYIELPCPLEDYLRLPSVPENGSATLGNFAQAQAICPPNKPKHT</sequence>
<evidence type="ECO:0000256" key="13">
    <source>
        <dbReference type="ARBA" id="ARBA00074653"/>
    </source>
</evidence>
<evidence type="ECO:0000256" key="7">
    <source>
        <dbReference type="ARBA" id="ARBA00022833"/>
    </source>
</evidence>
<dbReference type="FunFam" id="3.30.420.40:FF:000153">
    <property type="entry name" value="Putative fructokinase"/>
    <property type="match status" value="1"/>
</dbReference>
<evidence type="ECO:0000256" key="10">
    <source>
        <dbReference type="ARBA" id="ARBA00023277"/>
    </source>
</evidence>
<comment type="caution">
    <text evidence="14">The sequence shown here is derived from an EMBL/GenBank/DDBJ whole genome shotgun (WGS) entry which is preliminary data.</text>
</comment>
<dbReference type="GO" id="GO:0046872">
    <property type="term" value="F:metal ion binding"/>
    <property type="evidence" value="ECO:0007669"/>
    <property type="project" value="UniProtKB-KW"/>
</dbReference>
<dbReference type="InterPro" id="IPR049874">
    <property type="entry name" value="ROK_cs"/>
</dbReference>
<evidence type="ECO:0000313" key="14">
    <source>
        <dbReference type="EMBL" id="MQW39438.1"/>
    </source>
</evidence>
<dbReference type="EC" id="2.7.1.4" evidence="11"/>
<keyword evidence="7" id="KW-0862">Zinc</keyword>
<keyword evidence="10" id="KW-0119">Carbohydrate metabolism</keyword>
<keyword evidence="5" id="KW-0547">Nucleotide-binding</keyword>
<gene>
    <name evidence="14" type="ORF">GHI93_05725</name>
</gene>
<protein>
    <recommendedName>
        <fullName evidence="13">Fructokinase</fullName>
        <ecNumber evidence="11">2.7.1.4</ecNumber>
    </recommendedName>
</protein>
<dbReference type="PANTHER" id="PTHR42742:SF3">
    <property type="entry name" value="FRUCTOKINASE"/>
    <property type="match status" value="1"/>
</dbReference>
<dbReference type="InterPro" id="IPR051804">
    <property type="entry name" value="Carb_Metab_Reg_Kinase/Isom"/>
</dbReference>
<evidence type="ECO:0000313" key="15">
    <source>
        <dbReference type="Proteomes" id="UP000439550"/>
    </source>
</evidence>
<dbReference type="Pfam" id="PF00480">
    <property type="entry name" value="ROK"/>
    <property type="match status" value="1"/>
</dbReference>
<dbReference type="RefSeq" id="WP_153496120.1">
    <property type="nucleotide sequence ID" value="NZ_CAXYUY010000007.1"/>
</dbReference>
<keyword evidence="9" id="KW-0460">Magnesium</keyword>
<evidence type="ECO:0000256" key="5">
    <source>
        <dbReference type="ARBA" id="ARBA00022741"/>
    </source>
</evidence>
<evidence type="ECO:0000256" key="4">
    <source>
        <dbReference type="ARBA" id="ARBA00022723"/>
    </source>
</evidence>
<name>A0A7X1Z7Y7_9LACT</name>
<dbReference type="Gene3D" id="3.30.420.40">
    <property type="match status" value="2"/>
</dbReference>
<evidence type="ECO:0000256" key="8">
    <source>
        <dbReference type="ARBA" id="ARBA00022840"/>
    </source>
</evidence>
<keyword evidence="3" id="KW-0808">Transferase</keyword>
<evidence type="ECO:0000256" key="6">
    <source>
        <dbReference type="ARBA" id="ARBA00022777"/>
    </source>
</evidence>
<comment type="catalytic activity">
    <reaction evidence="12">
        <text>D-fructose + ATP = D-fructose 6-phosphate + ADP + H(+)</text>
        <dbReference type="Rhea" id="RHEA:16125"/>
        <dbReference type="ChEBI" id="CHEBI:15378"/>
        <dbReference type="ChEBI" id="CHEBI:30616"/>
        <dbReference type="ChEBI" id="CHEBI:37721"/>
        <dbReference type="ChEBI" id="CHEBI:61527"/>
        <dbReference type="ChEBI" id="CHEBI:456216"/>
        <dbReference type="EC" id="2.7.1.4"/>
    </reaction>
</comment>
<dbReference type="InterPro" id="IPR054618">
    <property type="entry name" value="ScrK"/>
</dbReference>
<evidence type="ECO:0000256" key="11">
    <source>
        <dbReference type="ARBA" id="ARBA00038887"/>
    </source>
</evidence>
<evidence type="ECO:0000256" key="9">
    <source>
        <dbReference type="ARBA" id="ARBA00022842"/>
    </source>
</evidence>
<keyword evidence="6" id="KW-0418">Kinase</keyword>
<dbReference type="GO" id="GO:0008865">
    <property type="term" value="F:fructokinase activity"/>
    <property type="evidence" value="ECO:0007669"/>
    <property type="project" value="UniProtKB-EC"/>
</dbReference>
<dbReference type="NCBIfam" id="NF045550">
    <property type="entry name" value="FrctkaseScrK"/>
    <property type="match status" value="1"/>
</dbReference>
<dbReference type="CDD" id="cd24067">
    <property type="entry name" value="ASKHA_NBD_ROK_BsFRK-like"/>
    <property type="match status" value="1"/>
</dbReference>
<keyword evidence="8" id="KW-0067">ATP-binding</keyword>
<accession>A0A7X1Z7Y7</accession>
<organism evidence="14 15">
    <name type="scientific">Lactococcus hircilactis</name>
    <dbReference type="NCBI Taxonomy" id="1494462"/>
    <lineage>
        <taxon>Bacteria</taxon>
        <taxon>Bacillati</taxon>
        <taxon>Bacillota</taxon>
        <taxon>Bacilli</taxon>
        <taxon>Lactobacillales</taxon>
        <taxon>Streptococcaceae</taxon>
        <taxon>Lactococcus</taxon>
    </lineage>
</organism>
<dbReference type="Proteomes" id="UP000439550">
    <property type="component" value="Unassembled WGS sequence"/>
</dbReference>
<dbReference type="FunFam" id="3.30.420.40:FF:000136">
    <property type="entry name" value="Putative fructokinase"/>
    <property type="match status" value="1"/>
</dbReference>
<keyword evidence="4" id="KW-0479">Metal-binding</keyword>
<evidence type="ECO:0000256" key="2">
    <source>
        <dbReference type="ARBA" id="ARBA00006479"/>
    </source>
</evidence>
<evidence type="ECO:0000256" key="1">
    <source>
        <dbReference type="ARBA" id="ARBA00001946"/>
    </source>
</evidence>
<dbReference type="PROSITE" id="PS01125">
    <property type="entry name" value="ROK"/>
    <property type="match status" value="1"/>
</dbReference>
<keyword evidence="15" id="KW-1185">Reference proteome</keyword>
<reference evidence="14 15" key="1">
    <citation type="submission" date="2019-10" db="EMBL/GenBank/DDBJ databases">
        <authorList>
            <person name="Dong K."/>
        </authorList>
    </citation>
    <scope>NUCLEOTIDE SEQUENCE [LARGE SCALE GENOMIC DNA]</scope>
    <source>
        <strain evidence="14 15">DSM 28960</strain>
    </source>
</reference>